<sequence>MLSVEEQSTKPAFLANIIEEAMFFLDRLLMNEIRQQATRKTTSRDRVLTSSILKMEADRHNILAATPEAPRLRRERLSRFFGDKDGPITISVEPLDTSERRQRAQADIDGIFAGLAYLDKRRDSLDTADTNPQSEQPLRENSILNVT</sequence>
<gene>
    <name evidence="2" type="ORF">CCUS01_02189</name>
</gene>
<name>A0AAI9XJZ9_9PEZI</name>
<comment type="caution">
    <text evidence="2">The sequence shown here is derived from an EMBL/GenBank/DDBJ whole genome shotgun (WGS) entry which is preliminary data.</text>
</comment>
<evidence type="ECO:0000313" key="3">
    <source>
        <dbReference type="Proteomes" id="UP001239213"/>
    </source>
</evidence>
<protein>
    <submittedName>
        <fullName evidence="2">Uncharacterized protein</fullName>
    </submittedName>
</protein>
<dbReference type="AlphaFoldDB" id="A0AAI9XJZ9"/>
<proteinExistence type="predicted"/>
<feature type="region of interest" description="Disordered" evidence="1">
    <location>
        <begin position="125"/>
        <end position="147"/>
    </location>
</feature>
<reference evidence="2" key="1">
    <citation type="submission" date="2016-11" db="EMBL/GenBank/DDBJ databases">
        <title>The genome sequence of Colletotrichum cuscutae.</title>
        <authorList>
            <person name="Baroncelli R."/>
        </authorList>
    </citation>
    <scope>NUCLEOTIDE SEQUENCE</scope>
    <source>
        <strain evidence="2">IMI 304802</strain>
    </source>
</reference>
<keyword evidence="3" id="KW-1185">Reference proteome</keyword>
<dbReference type="Proteomes" id="UP001239213">
    <property type="component" value="Unassembled WGS sequence"/>
</dbReference>
<dbReference type="EMBL" id="MPDP01000304">
    <property type="protein sequence ID" value="KAK1450733.1"/>
    <property type="molecule type" value="Genomic_DNA"/>
</dbReference>
<organism evidence="2 3">
    <name type="scientific">Colletotrichum cuscutae</name>
    <dbReference type="NCBI Taxonomy" id="1209917"/>
    <lineage>
        <taxon>Eukaryota</taxon>
        <taxon>Fungi</taxon>
        <taxon>Dikarya</taxon>
        <taxon>Ascomycota</taxon>
        <taxon>Pezizomycotina</taxon>
        <taxon>Sordariomycetes</taxon>
        <taxon>Hypocreomycetidae</taxon>
        <taxon>Glomerellales</taxon>
        <taxon>Glomerellaceae</taxon>
        <taxon>Colletotrichum</taxon>
        <taxon>Colletotrichum acutatum species complex</taxon>
    </lineage>
</organism>
<evidence type="ECO:0000313" key="2">
    <source>
        <dbReference type="EMBL" id="KAK1450733.1"/>
    </source>
</evidence>
<feature type="compositionally biased region" description="Polar residues" evidence="1">
    <location>
        <begin position="127"/>
        <end position="136"/>
    </location>
</feature>
<evidence type="ECO:0000256" key="1">
    <source>
        <dbReference type="SAM" id="MobiDB-lite"/>
    </source>
</evidence>
<accession>A0AAI9XJZ9</accession>